<proteinExistence type="predicted"/>
<dbReference type="EMBL" id="BBVC01000122">
    <property type="protein sequence ID" value="GAO99059.1"/>
    <property type="molecule type" value="Genomic_DNA"/>
</dbReference>
<protein>
    <submittedName>
        <fullName evidence="1">Uncharacterized protein</fullName>
    </submittedName>
</protein>
<sequence>MKRTILGLFVFCTFSYTLQITKVQAAGGYLIKVIESLSAGTDAQMICKEQQDSSSADAFNVYSANGRMCSVPLAGAFAEVVCPGVDADYNSSTCHQISMAILHTQDPKMALQEQIGKLPHKSKEGICTKATSVNPVFAQTIKEVCSQSSETPKVGAKEAPKSTEKAYMAKVTKYEEAEGALVEITDVNQIKGGNPAFKGKPAYLHSDRIKQMTGAPLKVGSVIKFDVLNPEAHPNPLKKDAFFILSTPVQ</sequence>
<dbReference type="OrthoDB" id="8511272at2"/>
<dbReference type="AlphaFoldDB" id="A0A0K8MGR1"/>
<gene>
    <name evidence="1" type="ORF">Cva_01734</name>
</gene>
<evidence type="ECO:0000313" key="1">
    <source>
        <dbReference type="EMBL" id="GAO99059.1"/>
    </source>
</evidence>
<keyword evidence="2" id="KW-1185">Reference proteome</keyword>
<name>A0A0K8MGR1_9PROT</name>
<dbReference type="Proteomes" id="UP000036771">
    <property type="component" value="Unassembled WGS sequence"/>
</dbReference>
<comment type="caution">
    <text evidence="1">The sequence shown here is derived from an EMBL/GenBank/DDBJ whole genome shotgun (WGS) entry which is preliminary data.</text>
</comment>
<evidence type="ECO:0000313" key="2">
    <source>
        <dbReference type="Proteomes" id="UP000036771"/>
    </source>
</evidence>
<accession>A0A0K8MGR1</accession>
<organism evidence="1 2">
    <name type="scientific">Caedimonas varicaedens</name>
    <dbReference type="NCBI Taxonomy" id="1629334"/>
    <lineage>
        <taxon>Bacteria</taxon>
        <taxon>Pseudomonadati</taxon>
        <taxon>Pseudomonadota</taxon>
        <taxon>Alphaproteobacteria</taxon>
        <taxon>Holosporales</taxon>
        <taxon>Caedimonadaceae</taxon>
        <taxon>Caedimonas</taxon>
    </lineage>
</organism>
<reference evidence="1 2" key="1">
    <citation type="submission" date="2015-03" db="EMBL/GenBank/DDBJ databases">
        <title>Caedibacter varicaedens, whole genome shotgun sequence.</title>
        <authorList>
            <person name="Suzuki H."/>
            <person name="Dapper A.L."/>
            <person name="Gibson A.K."/>
            <person name="Jackson C."/>
            <person name="Lee H."/>
            <person name="Pejaver V.R."/>
            <person name="Doak T."/>
            <person name="Lynch M."/>
        </authorList>
    </citation>
    <scope>NUCLEOTIDE SEQUENCE [LARGE SCALE GENOMIC DNA]</scope>
</reference>